<evidence type="ECO:0000313" key="1">
    <source>
        <dbReference type="EMBL" id="PYE54856.1"/>
    </source>
</evidence>
<dbReference type="EMBL" id="QJSX01000004">
    <property type="protein sequence ID" value="PYE54856.1"/>
    <property type="molecule type" value="Genomic_DNA"/>
</dbReference>
<keyword evidence="2" id="KW-1185">Reference proteome</keyword>
<proteinExistence type="predicted"/>
<dbReference type="AlphaFoldDB" id="A0A318S7G4"/>
<gene>
    <name evidence="1" type="ORF">DES52_104127</name>
</gene>
<accession>A0A318S7G4</accession>
<sequence>MKSDARHPPPDWRYEVFVTRSEEGGWIVRVEGRRSGDAHVFSTLLRAFEFIERDVDAAASERGVR</sequence>
<comment type="caution">
    <text evidence="1">The sequence shown here is derived from an EMBL/GenBank/DDBJ whole genome shotgun (WGS) entry which is preliminary data.</text>
</comment>
<protein>
    <submittedName>
        <fullName evidence="1">Uncharacterized protein</fullName>
    </submittedName>
</protein>
<reference evidence="1 2" key="1">
    <citation type="submission" date="2018-06" db="EMBL/GenBank/DDBJ databases">
        <title>Genomic Encyclopedia of Type Strains, Phase IV (KMG-IV): sequencing the most valuable type-strain genomes for metagenomic binning, comparative biology and taxonomic classification.</title>
        <authorList>
            <person name="Goeker M."/>
        </authorList>
    </citation>
    <scope>NUCLEOTIDE SEQUENCE [LARGE SCALE GENOMIC DNA]</scope>
    <source>
        <strain evidence="1 2">DSM 18048</strain>
    </source>
</reference>
<evidence type="ECO:0000313" key="2">
    <source>
        <dbReference type="Proteomes" id="UP000248326"/>
    </source>
</evidence>
<dbReference type="Proteomes" id="UP000248326">
    <property type="component" value="Unassembled WGS sequence"/>
</dbReference>
<name>A0A318S7G4_9DEIO</name>
<organism evidence="1 2">
    <name type="scientific">Deinococcus yavapaiensis KR-236</name>
    <dbReference type="NCBI Taxonomy" id="694435"/>
    <lineage>
        <taxon>Bacteria</taxon>
        <taxon>Thermotogati</taxon>
        <taxon>Deinococcota</taxon>
        <taxon>Deinococci</taxon>
        <taxon>Deinococcales</taxon>
        <taxon>Deinococcaceae</taxon>
        <taxon>Deinococcus</taxon>
    </lineage>
</organism>
<dbReference type="RefSeq" id="WP_110885974.1">
    <property type="nucleotide sequence ID" value="NZ_QJSX01000004.1"/>
</dbReference>